<organism evidence="2">
    <name type="scientific">Octopus bimaculoides</name>
    <name type="common">California two-spotted octopus</name>
    <dbReference type="NCBI Taxonomy" id="37653"/>
    <lineage>
        <taxon>Eukaryota</taxon>
        <taxon>Metazoa</taxon>
        <taxon>Spiralia</taxon>
        <taxon>Lophotrochozoa</taxon>
        <taxon>Mollusca</taxon>
        <taxon>Cephalopoda</taxon>
        <taxon>Coleoidea</taxon>
        <taxon>Octopodiformes</taxon>
        <taxon>Octopoda</taxon>
        <taxon>Incirrata</taxon>
        <taxon>Octopodidae</taxon>
        <taxon>Octopus</taxon>
    </lineage>
</organism>
<protein>
    <submittedName>
        <fullName evidence="2">Uncharacterized protein</fullName>
    </submittedName>
</protein>
<name>A0A0L8I2L8_OCTBM</name>
<sequence>MTEKDEIDDDDDDDDDDEDDDDGDDDDNDDDVKERKDAMNGVFLGIQKVGRSQLECQRSLQLQNTGNITY</sequence>
<feature type="compositionally biased region" description="Acidic residues" evidence="1">
    <location>
        <begin position="1"/>
        <end position="31"/>
    </location>
</feature>
<dbReference type="EMBL" id="KQ416694">
    <property type="protein sequence ID" value="KOF95716.1"/>
    <property type="molecule type" value="Genomic_DNA"/>
</dbReference>
<feature type="region of interest" description="Disordered" evidence="1">
    <location>
        <begin position="1"/>
        <end position="38"/>
    </location>
</feature>
<evidence type="ECO:0000313" key="2">
    <source>
        <dbReference type="EMBL" id="KOF95716.1"/>
    </source>
</evidence>
<reference evidence="2" key="1">
    <citation type="submission" date="2015-07" db="EMBL/GenBank/DDBJ databases">
        <title>MeaNS - Measles Nucleotide Surveillance Program.</title>
        <authorList>
            <person name="Tran T."/>
            <person name="Druce J."/>
        </authorList>
    </citation>
    <scope>NUCLEOTIDE SEQUENCE</scope>
    <source>
        <strain evidence="2">UCB-OBI-ISO-001</strain>
        <tissue evidence="2">Gonad</tissue>
    </source>
</reference>
<dbReference type="AlphaFoldDB" id="A0A0L8I2L8"/>
<gene>
    <name evidence="2" type="ORF">OCBIM_22037399mg</name>
</gene>
<proteinExistence type="predicted"/>
<evidence type="ECO:0000256" key="1">
    <source>
        <dbReference type="SAM" id="MobiDB-lite"/>
    </source>
</evidence>
<accession>A0A0L8I2L8</accession>